<feature type="coiled-coil region" evidence="1">
    <location>
        <begin position="165"/>
        <end position="215"/>
    </location>
</feature>
<dbReference type="EMBL" id="BKCJ010308434">
    <property type="protein sequence ID" value="GEZ67397.1"/>
    <property type="molecule type" value="Genomic_DNA"/>
</dbReference>
<keyword evidence="1" id="KW-0175">Coiled coil</keyword>
<dbReference type="AlphaFoldDB" id="A0A699ILM4"/>
<evidence type="ECO:0000256" key="1">
    <source>
        <dbReference type="SAM" id="Coils"/>
    </source>
</evidence>
<feature type="non-terminal residue" evidence="2">
    <location>
        <position position="321"/>
    </location>
</feature>
<accession>A0A699ILM4</accession>
<reference evidence="2" key="1">
    <citation type="journal article" date="2019" name="Sci. Rep.">
        <title>Draft genome of Tanacetum cinerariifolium, the natural source of mosquito coil.</title>
        <authorList>
            <person name="Yamashiro T."/>
            <person name="Shiraishi A."/>
            <person name="Satake H."/>
            <person name="Nakayama K."/>
        </authorList>
    </citation>
    <scope>NUCLEOTIDE SEQUENCE</scope>
</reference>
<protein>
    <submittedName>
        <fullName evidence="2">Uncharacterized protein</fullName>
    </submittedName>
</protein>
<evidence type="ECO:0000313" key="2">
    <source>
        <dbReference type="EMBL" id="GEZ67397.1"/>
    </source>
</evidence>
<comment type="caution">
    <text evidence="2">The sequence shown here is derived from an EMBL/GenBank/DDBJ whole genome shotgun (WGS) entry which is preliminary data.</text>
</comment>
<gene>
    <name evidence="2" type="ORF">Tci_539370</name>
</gene>
<organism evidence="2">
    <name type="scientific">Tanacetum cinerariifolium</name>
    <name type="common">Dalmatian daisy</name>
    <name type="synonym">Chrysanthemum cinerariifolium</name>
    <dbReference type="NCBI Taxonomy" id="118510"/>
    <lineage>
        <taxon>Eukaryota</taxon>
        <taxon>Viridiplantae</taxon>
        <taxon>Streptophyta</taxon>
        <taxon>Embryophyta</taxon>
        <taxon>Tracheophyta</taxon>
        <taxon>Spermatophyta</taxon>
        <taxon>Magnoliopsida</taxon>
        <taxon>eudicotyledons</taxon>
        <taxon>Gunneridae</taxon>
        <taxon>Pentapetalae</taxon>
        <taxon>asterids</taxon>
        <taxon>campanulids</taxon>
        <taxon>Asterales</taxon>
        <taxon>Asteraceae</taxon>
        <taxon>Asteroideae</taxon>
        <taxon>Anthemideae</taxon>
        <taxon>Anthemidinae</taxon>
        <taxon>Tanacetum</taxon>
    </lineage>
</organism>
<sequence length="321" mass="36934">MDYRSSATYQADDLDAYDSDYDEINSAKVALMANLSHYGFDDLVEVHNQDNVTHNVINQAVQAIPLSEQSNIVNQLETEITSDSNIIPYSKPTQVEVPKELPKVIMVNTSLKKLKHHLASFDVYTTLEKHYISLEVDTQIQQEIFERDNSFSQQSVPSFDQLFEINELNAQSQEKDIVIMKLKERIKSLNGNIKEEKIKQELEEIETMNIELDHRVTKLIAKNEHLKQTYKQIYDSIKSSPLKDTLSKIKGKAIIDEAIILHLIDPELLKIDVAPLAPKLQNNRTSHYDYLKHTQEETATLREIVEHERSLNPLNTSLDYS</sequence>
<proteinExistence type="predicted"/>
<name>A0A699ILM4_TANCI</name>